<keyword evidence="1" id="KW-0812">Transmembrane</keyword>
<reference evidence="2 3" key="1">
    <citation type="submission" date="2018-08" db="EMBL/GenBank/DDBJ databases">
        <title>A genome reference for cultivated species of the human gut microbiota.</title>
        <authorList>
            <person name="Zou Y."/>
            <person name="Xue W."/>
            <person name="Luo G."/>
        </authorList>
    </citation>
    <scope>NUCLEOTIDE SEQUENCE [LARGE SCALE GENOMIC DNA]</scope>
    <source>
        <strain evidence="2 3">TF10-9AT</strain>
    </source>
</reference>
<keyword evidence="1" id="KW-1133">Transmembrane helix</keyword>
<evidence type="ECO:0000256" key="1">
    <source>
        <dbReference type="SAM" id="Phobius"/>
    </source>
</evidence>
<sequence>MLPLILLLIHKVVTDEFRGWKLAVAVGYMIIANWYSAGVNCIFTGFWFVFEYARNLRHQETLVEQLVDLVKKVVSYVAAMLVGIMPGSDNQGATG</sequence>
<protein>
    <submittedName>
        <fullName evidence="2">Uncharacterized protein</fullName>
    </submittedName>
</protein>
<comment type="caution">
    <text evidence="2">The sequence shown here is derived from an EMBL/GenBank/DDBJ whole genome shotgun (WGS) entry which is preliminary data.</text>
</comment>
<keyword evidence="1" id="KW-0472">Membrane</keyword>
<organism evidence="2 3">
    <name type="scientific">Ligilactobacillus ruminis</name>
    <dbReference type="NCBI Taxonomy" id="1623"/>
    <lineage>
        <taxon>Bacteria</taxon>
        <taxon>Bacillati</taxon>
        <taxon>Bacillota</taxon>
        <taxon>Bacilli</taxon>
        <taxon>Lactobacillales</taxon>
        <taxon>Lactobacillaceae</taxon>
        <taxon>Ligilactobacillus</taxon>
    </lineage>
</organism>
<gene>
    <name evidence="2" type="ORF">DXD09_00725</name>
</gene>
<dbReference type="AlphaFoldDB" id="A0A8B2Z937"/>
<accession>A0A8B2Z937</accession>
<dbReference type="Proteomes" id="UP000260790">
    <property type="component" value="Unassembled WGS sequence"/>
</dbReference>
<evidence type="ECO:0000313" key="2">
    <source>
        <dbReference type="EMBL" id="RGK48292.1"/>
    </source>
</evidence>
<dbReference type="EMBL" id="QSQR01000001">
    <property type="protein sequence ID" value="RGK48292.1"/>
    <property type="molecule type" value="Genomic_DNA"/>
</dbReference>
<name>A0A8B2Z937_9LACO</name>
<dbReference type="Pfam" id="PF09586">
    <property type="entry name" value="YfhO"/>
    <property type="match status" value="1"/>
</dbReference>
<feature type="transmembrane region" description="Helical" evidence="1">
    <location>
        <begin position="24"/>
        <end position="50"/>
    </location>
</feature>
<dbReference type="InterPro" id="IPR018580">
    <property type="entry name" value="Uncharacterised_YfhO"/>
</dbReference>
<proteinExistence type="predicted"/>
<evidence type="ECO:0000313" key="3">
    <source>
        <dbReference type="Proteomes" id="UP000260790"/>
    </source>
</evidence>